<organism evidence="7 8">
    <name type="scientific">Acidocella aminolytica 101 = DSM 11237</name>
    <dbReference type="NCBI Taxonomy" id="1120923"/>
    <lineage>
        <taxon>Bacteria</taxon>
        <taxon>Pseudomonadati</taxon>
        <taxon>Pseudomonadota</taxon>
        <taxon>Alphaproteobacteria</taxon>
        <taxon>Acetobacterales</taxon>
        <taxon>Acidocellaceae</taxon>
        <taxon>Acidocella</taxon>
    </lineage>
</organism>
<dbReference type="PANTHER" id="PTHR30238">
    <property type="entry name" value="MEMBRANE BOUND PREDICTED REDOX MODULATOR"/>
    <property type="match status" value="1"/>
</dbReference>
<name>A0A0D6PEP3_9PROT</name>
<keyword evidence="8" id="KW-1185">Reference proteome</keyword>
<dbReference type="InterPro" id="IPR022301">
    <property type="entry name" value="Integral_membrane_YjbE"/>
</dbReference>
<evidence type="ECO:0000313" key="8">
    <source>
        <dbReference type="Proteomes" id="UP000032668"/>
    </source>
</evidence>
<feature type="transmembrane region" description="Helical" evidence="6">
    <location>
        <begin position="141"/>
        <end position="162"/>
    </location>
</feature>
<dbReference type="InterPro" id="IPR005496">
    <property type="entry name" value="Integral_membrane_TerC"/>
</dbReference>
<dbReference type="RefSeq" id="WP_048877789.1">
    <property type="nucleotide sequence ID" value="NZ_BANC01000020.1"/>
</dbReference>
<proteinExistence type="inferred from homology"/>
<sequence length="199" mass="21150">MDILSFAIVLVQILLIDLVLAGDNAIVIGLAVARLQPEQRRKAILVGVIGATVIRVAFAIIALQLLAIVGLMLAGGILLLWVVWKSARELYAQSKAGEEDQGNTAAPASLGSAIWKIVVADVSMSLDNVLAVAGAARDHPVLLAIGLIVSVGLMGVAASLVARLMQRYPWVAWIGIAIVFYVALHMIWEGWHQVAPHLS</sequence>
<dbReference type="NCBIfam" id="TIGR03717">
    <property type="entry name" value="R_switched_YjbE"/>
    <property type="match status" value="1"/>
</dbReference>
<evidence type="ECO:0000313" key="7">
    <source>
        <dbReference type="EMBL" id="GAN79334.1"/>
    </source>
</evidence>
<evidence type="ECO:0000256" key="6">
    <source>
        <dbReference type="SAM" id="Phobius"/>
    </source>
</evidence>
<evidence type="ECO:0000256" key="1">
    <source>
        <dbReference type="ARBA" id="ARBA00004141"/>
    </source>
</evidence>
<dbReference type="GO" id="GO:0016020">
    <property type="term" value="C:membrane"/>
    <property type="evidence" value="ECO:0007669"/>
    <property type="project" value="UniProtKB-SubCell"/>
</dbReference>
<dbReference type="Pfam" id="PF03741">
    <property type="entry name" value="TerC"/>
    <property type="match status" value="1"/>
</dbReference>
<keyword evidence="4 6" id="KW-1133">Transmembrane helix</keyword>
<dbReference type="AlphaFoldDB" id="A0A0D6PEP3"/>
<feature type="transmembrane region" description="Helical" evidence="6">
    <location>
        <begin position="168"/>
        <end position="188"/>
    </location>
</feature>
<comment type="caution">
    <text evidence="7">The sequence shown here is derived from an EMBL/GenBank/DDBJ whole genome shotgun (WGS) entry which is preliminary data.</text>
</comment>
<keyword evidence="3 6" id="KW-0812">Transmembrane</keyword>
<evidence type="ECO:0000256" key="4">
    <source>
        <dbReference type="ARBA" id="ARBA00022989"/>
    </source>
</evidence>
<gene>
    <name evidence="7" type="ORF">Aam_020_098</name>
</gene>
<comment type="similarity">
    <text evidence="2">Belongs to the TerC family.</text>
</comment>
<protein>
    <submittedName>
        <fullName evidence="7">Integral membrane protein TerC</fullName>
    </submittedName>
</protein>
<dbReference type="EMBL" id="BANC01000020">
    <property type="protein sequence ID" value="GAN79334.1"/>
    <property type="molecule type" value="Genomic_DNA"/>
</dbReference>
<keyword evidence="5 6" id="KW-0472">Membrane</keyword>
<evidence type="ECO:0000256" key="2">
    <source>
        <dbReference type="ARBA" id="ARBA00007511"/>
    </source>
</evidence>
<feature type="transmembrane region" description="Helical" evidence="6">
    <location>
        <begin position="67"/>
        <end position="84"/>
    </location>
</feature>
<dbReference type="OrthoDB" id="9807970at2"/>
<dbReference type="STRING" id="1120923.SAMN02746095_00328"/>
<comment type="subcellular location">
    <subcellularLocation>
        <location evidence="1">Membrane</location>
        <topology evidence="1">Multi-pass membrane protein</topology>
    </subcellularLocation>
</comment>
<feature type="transmembrane region" description="Helical" evidence="6">
    <location>
        <begin position="6"/>
        <end position="31"/>
    </location>
</feature>
<accession>A0A0D6PEP3</accession>
<evidence type="ECO:0000256" key="3">
    <source>
        <dbReference type="ARBA" id="ARBA00022692"/>
    </source>
</evidence>
<dbReference type="Proteomes" id="UP000032668">
    <property type="component" value="Unassembled WGS sequence"/>
</dbReference>
<evidence type="ECO:0000256" key="5">
    <source>
        <dbReference type="ARBA" id="ARBA00023136"/>
    </source>
</evidence>
<dbReference type="PANTHER" id="PTHR30238:SF4">
    <property type="entry name" value="SLL1022 PROTEIN"/>
    <property type="match status" value="1"/>
</dbReference>
<reference evidence="7 8" key="1">
    <citation type="submission" date="2012-11" db="EMBL/GenBank/DDBJ databases">
        <title>Whole genome sequence of Acidocella aminolytica 101 = DSM 11237.</title>
        <authorList>
            <person name="Azuma Y."/>
            <person name="Higashiura N."/>
            <person name="Hirakawa H."/>
            <person name="Matsushita K."/>
        </authorList>
    </citation>
    <scope>NUCLEOTIDE SEQUENCE [LARGE SCALE GENOMIC DNA]</scope>
    <source>
        <strain evidence="8">101 / DSM 11237</strain>
    </source>
</reference>